<organism evidence="2 3">
    <name type="scientific">Shewanella gelidii</name>
    <dbReference type="NCBI Taxonomy" id="1642821"/>
    <lineage>
        <taxon>Bacteria</taxon>
        <taxon>Pseudomonadati</taxon>
        <taxon>Pseudomonadota</taxon>
        <taxon>Gammaproteobacteria</taxon>
        <taxon>Alteromonadales</taxon>
        <taxon>Shewanellaceae</taxon>
        <taxon>Shewanella</taxon>
    </lineage>
</organism>
<keyword evidence="3" id="KW-1185">Reference proteome</keyword>
<dbReference type="InterPro" id="IPR037523">
    <property type="entry name" value="VOC_core"/>
</dbReference>
<dbReference type="PANTHER" id="PTHR33993">
    <property type="entry name" value="GLYOXALASE-RELATED"/>
    <property type="match status" value="1"/>
</dbReference>
<dbReference type="EMBL" id="BMPZ01000004">
    <property type="protein sequence ID" value="GGI81922.1"/>
    <property type="molecule type" value="Genomic_DNA"/>
</dbReference>
<dbReference type="AlphaFoldDB" id="A0A917JSP8"/>
<reference evidence="2" key="1">
    <citation type="journal article" date="2014" name="Int. J. Syst. Evol. Microbiol.">
        <title>Complete genome sequence of Corynebacterium casei LMG S-19264T (=DSM 44701T), isolated from a smear-ripened cheese.</title>
        <authorList>
            <consortium name="US DOE Joint Genome Institute (JGI-PGF)"/>
            <person name="Walter F."/>
            <person name="Albersmeier A."/>
            <person name="Kalinowski J."/>
            <person name="Ruckert C."/>
        </authorList>
    </citation>
    <scope>NUCLEOTIDE SEQUENCE</scope>
    <source>
        <strain evidence="2">JCM 30804</strain>
    </source>
</reference>
<evidence type="ECO:0000313" key="2">
    <source>
        <dbReference type="EMBL" id="GGI81922.1"/>
    </source>
</evidence>
<dbReference type="RefSeq" id="WP_188920232.1">
    <property type="nucleotide sequence ID" value="NZ_BMPZ01000004.1"/>
</dbReference>
<feature type="domain" description="VOC" evidence="1">
    <location>
        <begin position="10"/>
        <end position="127"/>
    </location>
</feature>
<dbReference type="InterPro" id="IPR052164">
    <property type="entry name" value="Anthracycline_SecMetBiosynth"/>
</dbReference>
<protein>
    <submittedName>
        <fullName evidence="2">Glyoxalase</fullName>
    </submittedName>
</protein>
<evidence type="ECO:0000259" key="1">
    <source>
        <dbReference type="PROSITE" id="PS51819"/>
    </source>
</evidence>
<sequence>MKVETYLQGQPCWVELATTDWQGAKAFYQSMFGWADNDMPMPEGVYTMVHFDGDDVGALYQMPQQMLDEGTPTHWTIYFAVDSADDVVEAAKQAGGTVLAGPHDVGDAGRMAFLADPEGARFAVWQGKSHIGIKRALEHGTLCWSELASRDPEKAKAFYPQVIGWSHKSGDMPDMPYTHWQAAGSDVGGMIAMTEEWGDIPAHWMAYFQVDDCDAAAKKVVELGGKVCVPPTDIPNTGRFSVVNDPQGGVFSIFEMPAT</sequence>
<dbReference type="Gene3D" id="3.10.180.10">
    <property type="entry name" value="2,3-Dihydroxybiphenyl 1,2-Dioxygenase, domain 1"/>
    <property type="match status" value="2"/>
</dbReference>
<dbReference type="PROSITE" id="PS51819">
    <property type="entry name" value="VOC"/>
    <property type="match status" value="2"/>
</dbReference>
<reference evidence="2" key="2">
    <citation type="submission" date="2020-09" db="EMBL/GenBank/DDBJ databases">
        <authorList>
            <person name="Sun Q."/>
            <person name="Ohkuma M."/>
        </authorList>
    </citation>
    <scope>NUCLEOTIDE SEQUENCE</scope>
    <source>
        <strain evidence="2">JCM 30804</strain>
    </source>
</reference>
<evidence type="ECO:0000313" key="3">
    <source>
        <dbReference type="Proteomes" id="UP000613743"/>
    </source>
</evidence>
<dbReference type="Pfam" id="PF00903">
    <property type="entry name" value="Glyoxalase"/>
    <property type="match status" value="2"/>
</dbReference>
<accession>A0A917JSP8</accession>
<dbReference type="CDD" id="cd07247">
    <property type="entry name" value="SgaA_N_like"/>
    <property type="match status" value="2"/>
</dbReference>
<comment type="caution">
    <text evidence="2">The sequence shown here is derived from an EMBL/GenBank/DDBJ whole genome shotgun (WGS) entry which is preliminary data.</text>
</comment>
<gene>
    <name evidence="2" type="ORF">GCM10009332_18980</name>
</gene>
<dbReference type="InterPro" id="IPR029068">
    <property type="entry name" value="Glyas_Bleomycin-R_OHBP_Dase"/>
</dbReference>
<dbReference type="PANTHER" id="PTHR33993:SF14">
    <property type="entry name" value="GB|AAF24581.1"/>
    <property type="match status" value="1"/>
</dbReference>
<name>A0A917JSP8_9GAMM</name>
<proteinExistence type="predicted"/>
<feature type="domain" description="VOC" evidence="1">
    <location>
        <begin position="141"/>
        <end position="256"/>
    </location>
</feature>
<dbReference type="InterPro" id="IPR004360">
    <property type="entry name" value="Glyas_Fos-R_dOase_dom"/>
</dbReference>
<dbReference type="SUPFAM" id="SSF54593">
    <property type="entry name" value="Glyoxalase/Bleomycin resistance protein/Dihydroxybiphenyl dioxygenase"/>
    <property type="match status" value="2"/>
</dbReference>
<dbReference type="Proteomes" id="UP000613743">
    <property type="component" value="Unassembled WGS sequence"/>
</dbReference>